<evidence type="ECO:0000313" key="3">
    <source>
        <dbReference type="EMBL" id="ORY46532.1"/>
    </source>
</evidence>
<evidence type="ECO:0000256" key="2">
    <source>
        <dbReference type="SAM" id="MobiDB-lite"/>
    </source>
</evidence>
<dbReference type="GO" id="GO:0030687">
    <property type="term" value="C:preribosome, large subunit precursor"/>
    <property type="evidence" value="ECO:0007669"/>
    <property type="project" value="TreeGrafter"/>
</dbReference>
<feature type="region of interest" description="Disordered" evidence="2">
    <location>
        <begin position="226"/>
        <end position="261"/>
    </location>
</feature>
<evidence type="ECO:0000256" key="1">
    <source>
        <dbReference type="ARBA" id="ARBA00007462"/>
    </source>
</evidence>
<proteinExistence type="inferred from homology"/>
<feature type="compositionally biased region" description="Basic residues" evidence="2">
    <location>
        <begin position="1"/>
        <end position="15"/>
    </location>
</feature>
<feature type="region of interest" description="Disordered" evidence="2">
    <location>
        <begin position="1"/>
        <end position="125"/>
    </location>
</feature>
<dbReference type="STRING" id="329046.A0A1Y2CHP7"/>
<dbReference type="GO" id="GO:0000470">
    <property type="term" value="P:maturation of LSU-rRNA"/>
    <property type="evidence" value="ECO:0007669"/>
    <property type="project" value="TreeGrafter"/>
</dbReference>
<comment type="caution">
    <text evidence="3">The sequence shown here is derived from an EMBL/GenBank/DDBJ whole genome shotgun (WGS) entry which is preliminary data.</text>
</comment>
<evidence type="ECO:0000313" key="4">
    <source>
        <dbReference type="Proteomes" id="UP000193642"/>
    </source>
</evidence>
<sequence>MPPAKRNKKDFKKRKAQEYESDDDEVVQEDEQEVARTDEVDEADDADEQDDDEVNNNDDEQQIDNDQDAESEDPSKKQTKLAYAMSRILGSALLEEQDDSTQNEPKPKKQKLERRHNPILSKHKSIETALDDAKLEEKAKKLISKEKKVKTIDVARIKPEELIAVNELEKRLKKVATRGVVKLFNAIRVAQKSVESVKAEGGVLKNAAKLSQGGFMQMIKESSVKPATTSAAATSKAKASVDTKTKETAAPKGGGGVPWIDDGFMMKNAGEKAWDEDSD</sequence>
<dbReference type="PANTHER" id="PTHR13245">
    <property type="entry name" value="RRP15-LIKE PROTEIN"/>
    <property type="match status" value="1"/>
</dbReference>
<name>A0A1Y2CHP7_9FUNG</name>
<dbReference type="InterPro" id="IPR012459">
    <property type="entry name" value="Rrp15"/>
</dbReference>
<feature type="compositionally biased region" description="Low complexity" evidence="2">
    <location>
        <begin position="226"/>
        <end position="238"/>
    </location>
</feature>
<dbReference type="OrthoDB" id="20949at2759"/>
<gene>
    <name evidence="3" type="ORF">BCR33DRAFT_736700</name>
</gene>
<evidence type="ECO:0008006" key="5">
    <source>
        <dbReference type="Google" id="ProtNLM"/>
    </source>
</evidence>
<dbReference type="GO" id="GO:0000460">
    <property type="term" value="P:maturation of 5.8S rRNA"/>
    <property type="evidence" value="ECO:0007669"/>
    <property type="project" value="TreeGrafter"/>
</dbReference>
<dbReference type="Pfam" id="PF07890">
    <property type="entry name" value="Rrp15p"/>
    <property type="match status" value="1"/>
</dbReference>
<accession>A0A1Y2CHP7</accession>
<dbReference type="AlphaFoldDB" id="A0A1Y2CHP7"/>
<dbReference type="EMBL" id="MCGO01000016">
    <property type="protein sequence ID" value="ORY46532.1"/>
    <property type="molecule type" value="Genomic_DNA"/>
</dbReference>
<comment type="similarity">
    <text evidence="1">Belongs to the RRP15 family.</text>
</comment>
<feature type="compositionally biased region" description="Acidic residues" evidence="2">
    <location>
        <begin position="19"/>
        <end position="32"/>
    </location>
</feature>
<dbReference type="PANTHER" id="PTHR13245:SF14">
    <property type="entry name" value="RRP15-LIKE PROTEIN"/>
    <property type="match status" value="1"/>
</dbReference>
<keyword evidence="4" id="KW-1185">Reference proteome</keyword>
<reference evidence="3 4" key="1">
    <citation type="submission" date="2016-07" db="EMBL/GenBank/DDBJ databases">
        <title>Pervasive Adenine N6-methylation of Active Genes in Fungi.</title>
        <authorList>
            <consortium name="DOE Joint Genome Institute"/>
            <person name="Mondo S.J."/>
            <person name="Dannebaum R.O."/>
            <person name="Kuo R.C."/>
            <person name="Labutti K."/>
            <person name="Haridas S."/>
            <person name="Kuo A."/>
            <person name="Salamov A."/>
            <person name="Ahrendt S.R."/>
            <person name="Lipzen A."/>
            <person name="Sullivan W."/>
            <person name="Andreopoulos W.B."/>
            <person name="Clum A."/>
            <person name="Lindquist E."/>
            <person name="Daum C."/>
            <person name="Ramamoorthy G.K."/>
            <person name="Gryganskyi A."/>
            <person name="Culley D."/>
            <person name="Magnuson J.K."/>
            <person name="James T.Y."/>
            <person name="O'Malley M.A."/>
            <person name="Stajich J.E."/>
            <person name="Spatafora J.W."/>
            <person name="Visel A."/>
            <person name="Grigoriev I.V."/>
        </authorList>
    </citation>
    <scope>NUCLEOTIDE SEQUENCE [LARGE SCALE GENOMIC DNA]</scope>
    <source>
        <strain evidence="3 4">JEL800</strain>
    </source>
</reference>
<feature type="compositionally biased region" description="Acidic residues" evidence="2">
    <location>
        <begin position="39"/>
        <end position="72"/>
    </location>
</feature>
<feature type="compositionally biased region" description="Basic and acidic residues" evidence="2">
    <location>
        <begin position="239"/>
        <end position="249"/>
    </location>
</feature>
<dbReference type="Proteomes" id="UP000193642">
    <property type="component" value="Unassembled WGS sequence"/>
</dbReference>
<organism evidence="3 4">
    <name type="scientific">Rhizoclosmatium globosum</name>
    <dbReference type="NCBI Taxonomy" id="329046"/>
    <lineage>
        <taxon>Eukaryota</taxon>
        <taxon>Fungi</taxon>
        <taxon>Fungi incertae sedis</taxon>
        <taxon>Chytridiomycota</taxon>
        <taxon>Chytridiomycota incertae sedis</taxon>
        <taxon>Chytridiomycetes</taxon>
        <taxon>Chytridiales</taxon>
        <taxon>Chytriomycetaceae</taxon>
        <taxon>Rhizoclosmatium</taxon>
    </lineage>
</organism>
<protein>
    <recommendedName>
        <fullName evidence="5">Rrp15p-domain-containing protein</fullName>
    </recommendedName>
</protein>